<feature type="region of interest" description="Disordered" evidence="4">
    <location>
        <begin position="1349"/>
        <end position="1368"/>
    </location>
</feature>
<protein>
    <submittedName>
        <fullName evidence="7">Virulence protein</fullName>
    </submittedName>
</protein>
<name>A0A5Y3XH13_SALER</name>
<dbReference type="GO" id="GO:0005737">
    <property type="term" value="C:cytoplasm"/>
    <property type="evidence" value="ECO:0007669"/>
    <property type="project" value="InterPro"/>
</dbReference>
<dbReference type="PANTHER" id="PTHR44103:SF1">
    <property type="entry name" value="PROPROTEIN CONVERTASE P"/>
    <property type="match status" value="1"/>
</dbReference>
<dbReference type="GO" id="GO:0005576">
    <property type="term" value="C:extracellular region"/>
    <property type="evidence" value="ECO:0007669"/>
    <property type="project" value="UniProtKB-SubCell"/>
</dbReference>
<dbReference type="PRINTS" id="PR01341">
    <property type="entry name" value="SALSPVBPROT"/>
</dbReference>
<keyword evidence="2" id="KW-0964">Secreted</keyword>
<dbReference type="EMBL" id="AAIYKG010000044">
    <property type="protein sequence ID" value="ECJ4508634.1"/>
    <property type="molecule type" value="Genomic_DNA"/>
</dbReference>
<organism evidence="7">
    <name type="scientific">Salmonella enterica subsp. salamae</name>
    <dbReference type="NCBI Taxonomy" id="59202"/>
    <lineage>
        <taxon>Bacteria</taxon>
        <taxon>Pseudomonadati</taxon>
        <taxon>Pseudomonadota</taxon>
        <taxon>Gammaproteobacteria</taxon>
        <taxon>Enterobacterales</taxon>
        <taxon>Enterobacteriaceae</taxon>
        <taxon>Salmonella</taxon>
    </lineage>
</organism>
<evidence type="ECO:0000256" key="2">
    <source>
        <dbReference type="ARBA" id="ARBA00022525"/>
    </source>
</evidence>
<dbReference type="PANTHER" id="PTHR44103">
    <property type="entry name" value="PROPROTEIN CONVERTASE P"/>
    <property type="match status" value="1"/>
</dbReference>
<dbReference type="Pfam" id="PF12255">
    <property type="entry name" value="TcdB_toxin_midC"/>
    <property type="match status" value="1"/>
</dbReference>
<evidence type="ECO:0000256" key="3">
    <source>
        <dbReference type="ARBA" id="ARBA00023026"/>
    </source>
</evidence>
<keyword evidence="3" id="KW-0843">Virulence</keyword>
<gene>
    <name evidence="7" type="ORF">DNU24_24000</name>
</gene>
<dbReference type="Pfam" id="PF12256">
    <property type="entry name" value="TcdB_toxin_midN"/>
    <property type="match status" value="1"/>
</dbReference>
<evidence type="ECO:0000256" key="4">
    <source>
        <dbReference type="SAM" id="MobiDB-lite"/>
    </source>
</evidence>
<evidence type="ECO:0000259" key="5">
    <source>
        <dbReference type="Pfam" id="PF12255"/>
    </source>
</evidence>
<dbReference type="Proteomes" id="UP000839747">
    <property type="component" value="Unassembled WGS sequence"/>
</dbReference>
<dbReference type="SUPFAM" id="SSF69318">
    <property type="entry name" value="Integrin alpha N-terminal domain"/>
    <property type="match status" value="1"/>
</dbReference>
<reference evidence="7" key="1">
    <citation type="submission" date="2018-06" db="EMBL/GenBank/DDBJ databases">
        <authorList>
            <person name="Ashton P.M."/>
            <person name="Dallman T."/>
            <person name="Nair S."/>
            <person name="De Pinna E."/>
            <person name="Peters T."/>
            <person name="Grant K."/>
        </authorList>
    </citation>
    <scope>NUCLEOTIDE SEQUENCE [LARGE SCALE GENOMIC DNA]</scope>
    <source>
        <strain evidence="7">318584</strain>
    </source>
</reference>
<accession>A0A5Y3XH13</accession>
<dbReference type="Pfam" id="PF03534">
    <property type="entry name" value="SpvB"/>
    <property type="match status" value="1"/>
</dbReference>
<comment type="subcellular location">
    <subcellularLocation>
        <location evidence="1">Secreted</location>
    </subcellularLocation>
</comment>
<proteinExistence type="predicted"/>
<dbReference type="InterPro" id="IPR022045">
    <property type="entry name" value="TcdB_toxin_mid/N"/>
</dbReference>
<comment type="caution">
    <text evidence="7">The sequence shown here is derived from an EMBL/GenBank/DDBJ whole genome shotgun (WGS) entry which is preliminary data.</text>
</comment>
<sequence length="1464" mass="164449">MKNSSDVSISELTLPKGGGALTGVNESLGQAGPSGMASLTVPLPVSAGRGHAPSLSLNYNSGGGNGPFGTGWQLDTLSVSRRTSKGVPRYQSEDEFTGPDNEVLYVALNDTGQPDIRQSRMLQGIDLGENYQVTRYCPRIETTFSKTELWQPVEKTKAPFWLISTPDGQVHILGKTAQSRIASPDTPSQVAVWLLEESLSPTGESIYFQYRAEDDAGCDGSEKKSHPQAYSQRYTDSIYYGNVLPTGHFFCLSAEPHKQPWLFILRFDYGERSTALSDVPAFTASSAWLCRQDSFSRYDYGFDIRTRRLCRQVLMYHRVQSLAGKGNGTETPVLVQRLILRYEERGHLSLLLSCQRMGHEDDGSPVTLPPLEFDYSRFTLPVPANWKTLPELDGLPEDGRYQLVDLNGEGLPGVLCQEQGQWWYRSPQRLAGVSTDSVHFGEKEKLANIPVLQENARLIDINGDGRLDWVVTGPGVQGYYRRQPDNTWAEFAPLSALPSEYFHSQAQLADITGAGLSDLVMIGPKSVRLYASNRDGWQPAETVKVADNTSLPVTGSDNRRLVAFSDLLGSGQQHLAEISAAGVTCWPNLGHGRFGPAQNIPGFNPEAATFDPERVYMADIDGSGTTDIIYVQRNTIQIYLNESGNRFSVPQTLALPAGVCFDNTCQLHVADIQGLGVATLVLHIPHLSSRHWYCEPVHEKSALLTSINNNRGLSYTLYYRNSAQFWLDDKAASFSAATCYLPFPMPLLTRTVAKDEISGNQLISDMTYHHGAWDGQEREFRGFGCVEQRDTDNVPPDESGVHTPPRLVRSWFSTGIPALDSRFAAEYWKGDAQAWAHYSTRYTVWDNGAQQDNVLTPAPTHSYWFERATKGQPLREEIYGLDDSARQSVPFSVTESRYQVRCLTDGKKQMPVLQVSQIEQRQYHYERIASDPLCTQTILLHSDRYGQSSDSVTVYYPRRAAPAVSDYPDTVSEALLNNSQDIQQKALRLMRQRNSWFHLTSGENWILGLPDAERRDIYHYSNYSVPAGLSLESLLAPDSLVGPRYTPLFMGQQRTVYCAGEWNTPLAEPDRQALVAWRETAVFDDRTLAPLSPTIAGDTLPSTLSSAGYTQVPRVFDSASGQSVWISRQNYTRYHNADKFYQPRQTRSSALTGIVSLVWDTQMCRVIESSDPENNVVSAVYDYRHLLPVLLTDANFNRRAITLDALGRVITQRFWKGTDRTDNSIRTDGYTPSSAKPFVVPKTVEDALALSPGIPVSQAFIYRDSSWMRQIPLSSRPYKDVQCEMAGEQEWQRRKTRMTINDIDRVTTAPRLPPHMLMLTTDRYDADPEQQIRMQVTFCDGFGRVLQQSTRQAPGQAAQRTEEGGLRTSPAGELVEAYSPVRWSVTGRTEYNNKGLEIGHYQPYFLNDWRYVNDDSARTNIWSDRYYYDPLGRMISVKTAKSYWRRKSFYPWFLIEEDENDTSA</sequence>
<evidence type="ECO:0000313" key="7">
    <source>
        <dbReference type="EMBL" id="ECJ4508634.1"/>
    </source>
</evidence>
<evidence type="ECO:0000256" key="1">
    <source>
        <dbReference type="ARBA" id="ARBA00004613"/>
    </source>
</evidence>
<dbReference type="InterPro" id="IPR028994">
    <property type="entry name" value="Integrin_alpha_N"/>
</dbReference>
<feature type="domain" description="Insecticide toxin TcdB middle/N-terminal" evidence="6">
    <location>
        <begin position="661"/>
        <end position="815"/>
    </location>
</feature>
<dbReference type="InterPro" id="IPR003284">
    <property type="entry name" value="Sal_SpvB"/>
</dbReference>
<feature type="domain" description="Insecticide toxin TcdB middle/C-terminal" evidence="5">
    <location>
        <begin position="864"/>
        <end position="1009"/>
    </location>
</feature>
<evidence type="ECO:0000259" key="6">
    <source>
        <dbReference type="Pfam" id="PF12256"/>
    </source>
</evidence>
<dbReference type="InterPro" id="IPR022044">
    <property type="entry name" value="TcdB_toxin_mid/C"/>
</dbReference>